<dbReference type="InterPro" id="IPR002606">
    <property type="entry name" value="Riboflavin_kinase_bac"/>
</dbReference>
<evidence type="ECO:0000256" key="8">
    <source>
        <dbReference type="ARBA" id="ARBA00022777"/>
    </source>
</evidence>
<keyword evidence="9 14" id="KW-0274">FAD</keyword>
<evidence type="ECO:0000256" key="11">
    <source>
        <dbReference type="ARBA" id="ARBA00023268"/>
    </source>
</evidence>
<dbReference type="InterPro" id="IPR023465">
    <property type="entry name" value="Riboflavin_kinase_dom_sf"/>
</dbReference>
<keyword evidence="11" id="KW-0511">Multifunctional enzyme</keyword>
<evidence type="ECO:0000313" key="17">
    <source>
        <dbReference type="Proteomes" id="UP000824031"/>
    </source>
</evidence>
<dbReference type="GO" id="GO:0006747">
    <property type="term" value="P:FAD biosynthetic process"/>
    <property type="evidence" value="ECO:0007669"/>
    <property type="project" value="UniProtKB-UniRule"/>
</dbReference>
<dbReference type="EC" id="2.7.1.26" evidence="14"/>
<dbReference type="EC" id="2.7.7.2" evidence="14"/>
<dbReference type="Gene3D" id="3.40.50.620">
    <property type="entry name" value="HUPs"/>
    <property type="match status" value="1"/>
</dbReference>
<keyword evidence="10 14" id="KW-0067">ATP-binding</keyword>
<evidence type="ECO:0000256" key="1">
    <source>
        <dbReference type="ARBA" id="ARBA00004726"/>
    </source>
</evidence>
<proteinExistence type="inferred from homology"/>
<dbReference type="AlphaFoldDB" id="A0A9D2JEE6"/>
<keyword evidence="4 14" id="KW-0288">FMN</keyword>
<dbReference type="PANTHER" id="PTHR22749:SF6">
    <property type="entry name" value="RIBOFLAVIN KINASE"/>
    <property type="match status" value="1"/>
</dbReference>
<comment type="catalytic activity">
    <reaction evidence="12 14">
        <text>riboflavin + ATP = FMN + ADP + H(+)</text>
        <dbReference type="Rhea" id="RHEA:14357"/>
        <dbReference type="ChEBI" id="CHEBI:15378"/>
        <dbReference type="ChEBI" id="CHEBI:30616"/>
        <dbReference type="ChEBI" id="CHEBI:57986"/>
        <dbReference type="ChEBI" id="CHEBI:58210"/>
        <dbReference type="ChEBI" id="CHEBI:456216"/>
        <dbReference type="EC" id="2.7.1.26"/>
    </reaction>
</comment>
<evidence type="ECO:0000256" key="10">
    <source>
        <dbReference type="ARBA" id="ARBA00022840"/>
    </source>
</evidence>
<gene>
    <name evidence="16" type="ORF">H9810_01610</name>
</gene>
<protein>
    <recommendedName>
        <fullName evidence="14">Riboflavin biosynthesis protein</fullName>
    </recommendedName>
    <domain>
        <recommendedName>
            <fullName evidence="14">Riboflavin kinase</fullName>
            <ecNumber evidence="14">2.7.1.26</ecNumber>
        </recommendedName>
        <alternativeName>
            <fullName evidence="14">Flavokinase</fullName>
        </alternativeName>
    </domain>
    <domain>
        <recommendedName>
            <fullName evidence="14">FMN adenylyltransferase</fullName>
            <ecNumber evidence="14">2.7.7.2</ecNumber>
        </recommendedName>
        <alternativeName>
            <fullName evidence="14">FAD pyrophosphorylase</fullName>
        </alternativeName>
        <alternativeName>
            <fullName evidence="14">FAD synthase</fullName>
        </alternativeName>
    </domain>
</protein>
<dbReference type="GO" id="GO:0008531">
    <property type="term" value="F:riboflavin kinase activity"/>
    <property type="evidence" value="ECO:0007669"/>
    <property type="project" value="UniProtKB-UniRule"/>
</dbReference>
<evidence type="ECO:0000256" key="6">
    <source>
        <dbReference type="ARBA" id="ARBA00022695"/>
    </source>
</evidence>
<dbReference type="GO" id="GO:0005524">
    <property type="term" value="F:ATP binding"/>
    <property type="evidence" value="ECO:0007669"/>
    <property type="project" value="UniProtKB-UniRule"/>
</dbReference>
<keyword evidence="3 14" id="KW-0285">Flavoprotein</keyword>
<comment type="caution">
    <text evidence="16">The sequence shown here is derived from an EMBL/GenBank/DDBJ whole genome shotgun (WGS) entry which is preliminary data.</text>
</comment>
<evidence type="ECO:0000259" key="15">
    <source>
        <dbReference type="SMART" id="SM00904"/>
    </source>
</evidence>
<feature type="domain" description="Riboflavin kinase" evidence="15">
    <location>
        <begin position="177"/>
        <end position="305"/>
    </location>
</feature>
<evidence type="ECO:0000256" key="7">
    <source>
        <dbReference type="ARBA" id="ARBA00022741"/>
    </source>
</evidence>
<dbReference type="SMART" id="SM00904">
    <property type="entry name" value="Flavokinase"/>
    <property type="match status" value="1"/>
</dbReference>
<evidence type="ECO:0000256" key="2">
    <source>
        <dbReference type="ARBA" id="ARBA00005201"/>
    </source>
</evidence>
<keyword evidence="5 14" id="KW-0808">Transferase</keyword>
<evidence type="ECO:0000256" key="9">
    <source>
        <dbReference type="ARBA" id="ARBA00022827"/>
    </source>
</evidence>
<dbReference type="Gene3D" id="2.40.30.30">
    <property type="entry name" value="Riboflavin kinase-like"/>
    <property type="match status" value="1"/>
</dbReference>
<dbReference type="PIRSF" id="PIRSF004491">
    <property type="entry name" value="FAD_Synth"/>
    <property type="match status" value="1"/>
</dbReference>
<reference evidence="16" key="2">
    <citation type="submission" date="2021-04" db="EMBL/GenBank/DDBJ databases">
        <authorList>
            <person name="Gilroy R."/>
        </authorList>
    </citation>
    <scope>NUCLEOTIDE SEQUENCE</scope>
    <source>
        <strain evidence="16">3436</strain>
    </source>
</reference>
<evidence type="ECO:0000256" key="5">
    <source>
        <dbReference type="ARBA" id="ARBA00022679"/>
    </source>
</evidence>
<dbReference type="SUPFAM" id="SSF82114">
    <property type="entry name" value="Riboflavin kinase-like"/>
    <property type="match status" value="1"/>
</dbReference>
<dbReference type="Proteomes" id="UP000824031">
    <property type="component" value="Unassembled WGS sequence"/>
</dbReference>
<dbReference type="GO" id="GO:0009398">
    <property type="term" value="P:FMN biosynthetic process"/>
    <property type="evidence" value="ECO:0007669"/>
    <property type="project" value="UniProtKB-UniRule"/>
</dbReference>
<dbReference type="GO" id="GO:0003919">
    <property type="term" value="F:FMN adenylyltransferase activity"/>
    <property type="evidence" value="ECO:0007669"/>
    <property type="project" value="UniProtKB-UniRule"/>
</dbReference>
<keyword evidence="7 14" id="KW-0547">Nucleotide-binding</keyword>
<dbReference type="CDD" id="cd02064">
    <property type="entry name" value="FAD_synthetase_N"/>
    <property type="match status" value="1"/>
</dbReference>
<comment type="pathway">
    <text evidence="1 14">Cofactor biosynthesis; FAD biosynthesis; FAD from FMN: step 1/1.</text>
</comment>
<keyword evidence="8 14" id="KW-0418">Kinase</keyword>
<sequence>MQIYHTLTSVKAPRGSAVALGYFDGVHCGHRQVLCAAVEYAVHNGLTPAAFTFELPGNQTLKGGRILSPRQKHLRVEALGIEQYLEPPFEAFRALSPEDFVRQVLVDCFAAKAVFCGDNFTFGARAAGNVDMLRTLCEPWGIRVEIVRMAQYGAQAVSSTRIRAALEEGRLDDANAMLGAPYAIDWQVTHGKGVGSSRLGTPTVNQNYPADALQPCAGVYLTRIRIQDRWWPAATGIGRRPTVETDAKAAVTCETYVPDFSGDLYGTAPVLEFHRYLCPIRKFRSLEELSALIRSAAEQSKAYFAAQTVK</sequence>
<dbReference type="InterPro" id="IPR014729">
    <property type="entry name" value="Rossmann-like_a/b/a_fold"/>
</dbReference>
<evidence type="ECO:0000256" key="14">
    <source>
        <dbReference type="PIRNR" id="PIRNR004491"/>
    </source>
</evidence>
<reference evidence="16" key="1">
    <citation type="journal article" date="2021" name="PeerJ">
        <title>Extensive microbial diversity within the chicken gut microbiome revealed by metagenomics and culture.</title>
        <authorList>
            <person name="Gilroy R."/>
            <person name="Ravi A."/>
            <person name="Getino M."/>
            <person name="Pursley I."/>
            <person name="Horton D.L."/>
            <person name="Alikhan N.F."/>
            <person name="Baker D."/>
            <person name="Gharbi K."/>
            <person name="Hall N."/>
            <person name="Watson M."/>
            <person name="Adriaenssens E.M."/>
            <person name="Foster-Nyarko E."/>
            <person name="Jarju S."/>
            <person name="Secka A."/>
            <person name="Antonio M."/>
            <person name="Oren A."/>
            <person name="Chaudhuri R.R."/>
            <person name="La Ragione R."/>
            <person name="Hildebrand F."/>
            <person name="Pallen M.J."/>
        </authorList>
    </citation>
    <scope>NUCLEOTIDE SEQUENCE</scope>
    <source>
        <strain evidence="16">3436</strain>
    </source>
</reference>
<dbReference type="EMBL" id="DXBO01000024">
    <property type="protein sequence ID" value="HIZ47405.1"/>
    <property type="molecule type" value="Genomic_DNA"/>
</dbReference>
<dbReference type="Pfam" id="PF01687">
    <property type="entry name" value="Flavokinase"/>
    <property type="match status" value="1"/>
</dbReference>
<evidence type="ECO:0000256" key="12">
    <source>
        <dbReference type="ARBA" id="ARBA00047880"/>
    </source>
</evidence>
<comment type="pathway">
    <text evidence="2 14">Cofactor biosynthesis; FMN biosynthesis; FMN from riboflavin (ATP route): step 1/1.</text>
</comment>
<name>A0A9D2JEE6_9FIRM</name>
<accession>A0A9D2JEE6</accession>
<dbReference type="InterPro" id="IPR015865">
    <property type="entry name" value="Riboflavin_kinase_bac/euk"/>
</dbReference>
<dbReference type="PANTHER" id="PTHR22749">
    <property type="entry name" value="RIBOFLAVIN KINASE/FMN ADENYLYLTRANSFERASE"/>
    <property type="match status" value="1"/>
</dbReference>
<evidence type="ECO:0000256" key="4">
    <source>
        <dbReference type="ARBA" id="ARBA00022643"/>
    </source>
</evidence>
<dbReference type="InterPro" id="IPR023468">
    <property type="entry name" value="Riboflavin_kinase"/>
</dbReference>
<keyword evidence="6 14" id="KW-0548">Nucleotidyltransferase</keyword>
<organism evidence="16 17">
    <name type="scientific">Candidatus Gemmiger excrementavium</name>
    <dbReference type="NCBI Taxonomy" id="2838608"/>
    <lineage>
        <taxon>Bacteria</taxon>
        <taxon>Bacillati</taxon>
        <taxon>Bacillota</taxon>
        <taxon>Clostridia</taxon>
        <taxon>Eubacteriales</taxon>
        <taxon>Gemmiger</taxon>
    </lineage>
</organism>
<comment type="catalytic activity">
    <reaction evidence="13 14">
        <text>FMN + ATP + H(+) = FAD + diphosphate</text>
        <dbReference type="Rhea" id="RHEA:17237"/>
        <dbReference type="ChEBI" id="CHEBI:15378"/>
        <dbReference type="ChEBI" id="CHEBI:30616"/>
        <dbReference type="ChEBI" id="CHEBI:33019"/>
        <dbReference type="ChEBI" id="CHEBI:57692"/>
        <dbReference type="ChEBI" id="CHEBI:58210"/>
        <dbReference type="EC" id="2.7.7.2"/>
    </reaction>
</comment>
<evidence type="ECO:0000256" key="3">
    <source>
        <dbReference type="ARBA" id="ARBA00022630"/>
    </source>
</evidence>
<dbReference type="GO" id="GO:0009231">
    <property type="term" value="P:riboflavin biosynthetic process"/>
    <property type="evidence" value="ECO:0007669"/>
    <property type="project" value="InterPro"/>
</dbReference>
<dbReference type="SUPFAM" id="SSF52374">
    <property type="entry name" value="Nucleotidylyl transferase"/>
    <property type="match status" value="1"/>
</dbReference>
<comment type="similarity">
    <text evidence="14">Belongs to the ribF family.</text>
</comment>
<dbReference type="Pfam" id="PF06574">
    <property type="entry name" value="FAD_syn"/>
    <property type="match status" value="1"/>
</dbReference>
<evidence type="ECO:0000256" key="13">
    <source>
        <dbReference type="ARBA" id="ARBA00049494"/>
    </source>
</evidence>
<dbReference type="InterPro" id="IPR015864">
    <property type="entry name" value="FAD_synthase"/>
</dbReference>
<evidence type="ECO:0000313" key="16">
    <source>
        <dbReference type="EMBL" id="HIZ47405.1"/>
    </source>
</evidence>